<organism evidence="14 15">
    <name type="scientific">Bacterioplanoides pacificum</name>
    <dbReference type="NCBI Taxonomy" id="1171596"/>
    <lineage>
        <taxon>Bacteria</taxon>
        <taxon>Pseudomonadati</taxon>
        <taxon>Pseudomonadota</taxon>
        <taxon>Gammaproteobacteria</taxon>
        <taxon>Oceanospirillales</taxon>
        <taxon>Oceanospirillaceae</taxon>
        <taxon>Bacterioplanoides</taxon>
    </lineage>
</organism>
<dbReference type="InterPro" id="IPR036505">
    <property type="entry name" value="Amidase/PGRP_sf"/>
</dbReference>
<dbReference type="SMART" id="SM00644">
    <property type="entry name" value="Ami_2"/>
    <property type="match status" value="1"/>
</dbReference>
<evidence type="ECO:0000256" key="6">
    <source>
        <dbReference type="ARBA" id="ARBA00022490"/>
    </source>
</evidence>
<comment type="catalytic activity">
    <reaction evidence="1">
        <text>Hydrolyzes the link between N-acetylmuramoyl residues and L-amino acid residues in certain cell-wall glycopeptides.</text>
        <dbReference type="EC" id="3.5.1.28"/>
    </reaction>
</comment>
<evidence type="ECO:0000256" key="1">
    <source>
        <dbReference type="ARBA" id="ARBA00001561"/>
    </source>
</evidence>
<evidence type="ECO:0000256" key="2">
    <source>
        <dbReference type="ARBA" id="ARBA00001947"/>
    </source>
</evidence>
<protein>
    <recommendedName>
        <fullName evidence="11">1,6-anhydro-N-acetylmuramyl-L-alanine amidase AmpD</fullName>
        <ecNumber evidence="5">3.5.1.28</ecNumber>
    </recommendedName>
    <alternativeName>
        <fullName evidence="12">N-acetylmuramoyl-L-alanine amidase</fullName>
    </alternativeName>
</protein>
<dbReference type="Proteomes" id="UP001595722">
    <property type="component" value="Unassembled WGS sequence"/>
</dbReference>
<dbReference type="PANTHER" id="PTHR30417">
    <property type="entry name" value="N-ACETYLMURAMOYL-L-ALANINE AMIDASE AMID"/>
    <property type="match status" value="1"/>
</dbReference>
<dbReference type="EMBL" id="JBHRYB010000014">
    <property type="protein sequence ID" value="MFC3681275.1"/>
    <property type="molecule type" value="Genomic_DNA"/>
</dbReference>
<keyword evidence="9" id="KW-0862">Zinc</keyword>
<evidence type="ECO:0000256" key="5">
    <source>
        <dbReference type="ARBA" id="ARBA00011901"/>
    </source>
</evidence>
<evidence type="ECO:0000256" key="12">
    <source>
        <dbReference type="ARBA" id="ARBA00042615"/>
    </source>
</evidence>
<comment type="subcellular location">
    <subcellularLocation>
        <location evidence="3">Cytoplasm</location>
    </subcellularLocation>
</comment>
<gene>
    <name evidence="14" type="primary">ampD</name>
    <name evidence="14" type="ORF">ACFOMG_14315</name>
</gene>
<dbReference type="InterPro" id="IPR002502">
    <property type="entry name" value="Amidase_domain"/>
</dbReference>
<keyword evidence="7" id="KW-0479">Metal-binding</keyword>
<sequence length="191" mass="21343">MQIINGKLNGAQWLPSPNFGQRPGGAAGEVSLLVIHNISLPPGQYGGGYIQRFFQNQLPAAEHPYFAEISDLRVSSHLLIERSGHIVQFVNFNDRAWHAGLSCFDGRDNCNDFSIGIELEGCDQQAYSDAQYRQLSHITRLLIKGYPQLDPHRICGHEDIAPGRKTDPGPAFDWPRYQLLIQQPDCTEESA</sequence>
<evidence type="ECO:0000256" key="10">
    <source>
        <dbReference type="ARBA" id="ARBA00023316"/>
    </source>
</evidence>
<evidence type="ECO:0000313" key="14">
    <source>
        <dbReference type="EMBL" id="MFC3681275.1"/>
    </source>
</evidence>
<evidence type="ECO:0000256" key="7">
    <source>
        <dbReference type="ARBA" id="ARBA00022723"/>
    </source>
</evidence>
<dbReference type="Pfam" id="PF01510">
    <property type="entry name" value="Amidase_2"/>
    <property type="match status" value="1"/>
</dbReference>
<dbReference type="NCBIfam" id="NF008758">
    <property type="entry name" value="PRK11789.1"/>
    <property type="match status" value="1"/>
</dbReference>
<evidence type="ECO:0000313" key="15">
    <source>
        <dbReference type="Proteomes" id="UP001595722"/>
    </source>
</evidence>
<accession>A0ABV7VUP5</accession>
<keyword evidence="6" id="KW-0963">Cytoplasm</keyword>
<evidence type="ECO:0000256" key="9">
    <source>
        <dbReference type="ARBA" id="ARBA00022833"/>
    </source>
</evidence>
<dbReference type="Gene3D" id="3.40.80.10">
    <property type="entry name" value="Peptidoglycan recognition protein-like"/>
    <property type="match status" value="1"/>
</dbReference>
<dbReference type="EC" id="3.5.1.28" evidence="5"/>
<feature type="domain" description="N-acetylmuramoyl-L-alanine amidase" evidence="13">
    <location>
        <begin position="16"/>
        <end position="169"/>
    </location>
</feature>
<dbReference type="RefSeq" id="WP_376867594.1">
    <property type="nucleotide sequence ID" value="NZ_JBHRYB010000014.1"/>
</dbReference>
<dbReference type="GO" id="GO:0008745">
    <property type="term" value="F:N-acetylmuramoyl-L-alanine amidase activity"/>
    <property type="evidence" value="ECO:0007669"/>
    <property type="project" value="UniProtKB-EC"/>
</dbReference>
<comment type="cofactor">
    <cofactor evidence="2">
        <name>Zn(2+)</name>
        <dbReference type="ChEBI" id="CHEBI:29105"/>
    </cofactor>
</comment>
<name>A0ABV7VUP5_9GAMM</name>
<evidence type="ECO:0000256" key="11">
    <source>
        <dbReference type="ARBA" id="ARBA00039257"/>
    </source>
</evidence>
<evidence type="ECO:0000259" key="13">
    <source>
        <dbReference type="SMART" id="SM00644"/>
    </source>
</evidence>
<keyword evidence="15" id="KW-1185">Reference proteome</keyword>
<comment type="similarity">
    <text evidence="4">Belongs to the N-acetylmuramoyl-L-alanine amidase 2 family.</text>
</comment>
<keyword evidence="8 14" id="KW-0378">Hydrolase</keyword>
<proteinExistence type="inferred from homology"/>
<keyword evidence="10" id="KW-0961">Cell wall biogenesis/degradation</keyword>
<evidence type="ECO:0000256" key="8">
    <source>
        <dbReference type="ARBA" id="ARBA00022801"/>
    </source>
</evidence>
<reference evidence="15" key="1">
    <citation type="journal article" date="2019" name="Int. J. Syst. Evol. Microbiol.">
        <title>The Global Catalogue of Microorganisms (GCM) 10K type strain sequencing project: providing services to taxonomists for standard genome sequencing and annotation.</title>
        <authorList>
            <consortium name="The Broad Institute Genomics Platform"/>
            <consortium name="The Broad Institute Genome Sequencing Center for Infectious Disease"/>
            <person name="Wu L."/>
            <person name="Ma J."/>
        </authorList>
    </citation>
    <scope>NUCLEOTIDE SEQUENCE [LARGE SCALE GENOMIC DNA]</scope>
    <source>
        <strain evidence="15">KCTC 42424</strain>
    </source>
</reference>
<dbReference type="CDD" id="cd06583">
    <property type="entry name" value="PGRP"/>
    <property type="match status" value="1"/>
</dbReference>
<dbReference type="InterPro" id="IPR051206">
    <property type="entry name" value="NAMLAA_amidase_2"/>
</dbReference>
<comment type="caution">
    <text evidence="14">The sequence shown here is derived from an EMBL/GenBank/DDBJ whole genome shotgun (WGS) entry which is preliminary data.</text>
</comment>
<evidence type="ECO:0000256" key="3">
    <source>
        <dbReference type="ARBA" id="ARBA00004496"/>
    </source>
</evidence>
<evidence type="ECO:0000256" key="4">
    <source>
        <dbReference type="ARBA" id="ARBA00007553"/>
    </source>
</evidence>
<dbReference type="PANTHER" id="PTHR30417:SF4">
    <property type="entry name" value="1,6-ANHYDRO-N-ACETYLMURAMYL-L-ALANINE AMIDASE AMPD"/>
    <property type="match status" value="1"/>
</dbReference>
<dbReference type="SUPFAM" id="SSF55846">
    <property type="entry name" value="N-acetylmuramoyl-L-alanine amidase-like"/>
    <property type="match status" value="1"/>
</dbReference>